<dbReference type="GO" id="GO:0005886">
    <property type="term" value="C:plasma membrane"/>
    <property type="evidence" value="ECO:0007669"/>
    <property type="project" value="UniProtKB-SubCell"/>
</dbReference>
<comment type="subcellular location">
    <subcellularLocation>
        <location evidence="12">Cell membrane</location>
        <topology evidence="12">Peripheral membrane protein</topology>
    </subcellularLocation>
</comment>
<dbReference type="GO" id="GO:0004609">
    <property type="term" value="F:phosphatidylserine decarboxylase activity"/>
    <property type="evidence" value="ECO:0007669"/>
    <property type="project" value="UniProtKB-UniRule"/>
</dbReference>
<evidence type="ECO:0000256" key="1">
    <source>
        <dbReference type="ARBA" id="ARBA00005189"/>
    </source>
</evidence>
<evidence type="ECO:0000313" key="14">
    <source>
        <dbReference type="EMBL" id="PCH63237.1"/>
    </source>
</evidence>
<dbReference type="Pfam" id="PF02666">
    <property type="entry name" value="PS_Dcarbxylase"/>
    <property type="match status" value="1"/>
</dbReference>
<evidence type="ECO:0000256" key="10">
    <source>
        <dbReference type="ARBA" id="ARBA00023264"/>
    </source>
</evidence>
<evidence type="ECO:0000256" key="4">
    <source>
        <dbReference type="ARBA" id="ARBA00022793"/>
    </source>
</evidence>
<dbReference type="HAMAP" id="MF_00662">
    <property type="entry name" value="PS_decarb_PSD_B_type1"/>
    <property type="match status" value="1"/>
</dbReference>
<evidence type="ECO:0000256" key="3">
    <source>
        <dbReference type="ARBA" id="ARBA00022516"/>
    </source>
</evidence>
<dbReference type="NCBIfam" id="TIGR00163">
    <property type="entry name" value="PS_decarb"/>
    <property type="match status" value="1"/>
</dbReference>
<name>A0A2A4MU09_9GAMM</name>
<keyword evidence="8 12" id="KW-0594">Phospholipid biosynthesis</keyword>
<reference evidence="15" key="1">
    <citation type="submission" date="2017-08" db="EMBL/GenBank/DDBJ databases">
        <title>A dynamic microbial community with high functional redundancy inhabits the cold, oxic subseafloor aquifer.</title>
        <authorList>
            <person name="Tully B.J."/>
            <person name="Wheat C.G."/>
            <person name="Glazer B.T."/>
            <person name="Huber J.A."/>
        </authorList>
    </citation>
    <scope>NUCLEOTIDE SEQUENCE [LARGE SCALE GENOMIC DNA]</scope>
</reference>
<evidence type="ECO:0000256" key="2">
    <source>
        <dbReference type="ARBA" id="ARBA00022475"/>
    </source>
</evidence>
<feature type="transmembrane region" description="Helical" evidence="13">
    <location>
        <begin position="212"/>
        <end position="234"/>
    </location>
</feature>
<dbReference type="EC" id="4.1.1.65" evidence="12"/>
<keyword evidence="13" id="KW-1133">Transmembrane helix</keyword>
<keyword evidence="4 12" id="KW-0210">Decarboxylase</keyword>
<feature type="active site" description="Charge relay system; for autoendoproteolytic cleavage activity" evidence="12">
    <location>
        <position position="167"/>
    </location>
</feature>
<keyword evidence="3 12" id="KW-0444">Lipid biosynthesis</keyword>
<feature type="site" description="Cleavage (non-hydrolytic); by autocatalysis" evidence="12">
    <location>
        <begin position="272"/>
        <end position="273"/>
    </location>
</feature>
<feature type="modified residue" description="Pyruvic acid (Ser); by autocatalysis" evidence="12">
    <location>
        <position position="273"/>
    </location>
</feature>
<comment type="pathway">
    <text evidence="12">Phospholipid metabolism; phosphatidylethanolamine biosynthesis; phosphatidylethanolamine from CDP-diacylglycerol: step 2/2.</text>
</comment>
<dbReference type="AlphaFoldDB" id="A0A2A4MU09"/>
<comment type="catalytic activity">
    <reaction evidence="12">
        <text>a 1,2-diacyl-sn-glycero-3-phospho-L-serine + H(+) = a 1,2-diacyl-sn-glycero-3-phosphoethanolamine + CO2</text>
        <dbReference type="Rhea" id="RHEA:20828"/>
        <dbReference type="ChEBI" id="CHEBI:15378"/>
        <dbReference type="ChEBI" id="CHEBI:16526"/>
        <dbReference type="ChEBI" id="CHEBI:57262"/>
        <dbReference type="ChEBI" id="CHEBI:64612"/>
        <dbReference type="EC" id="4.1.1.65"/>
    </reaction>
</comment>
<dbReference type="PANTHER" id="PTHR10067">
    <property type="entry name" value="PHOSPHATIDYLSERINE DECARBOXYLASE"/>
    <property type="match status" value="1"/>
</dbReference>
<dbReference type="EMBL" id="NVQR01000023">
    <property type="protein sequence ID" value="PCH63237.1"/>
    <property type="molecule type" value="Genomic_DNA"/>
</dbReference>
<comment type="PTM">
    <text evidence="12">Is synthesized initially as an inactive proenzyme. Formation of the active enzyme involves a self-maturation process in which the active site pyruvoyl group is generated from an internal serine residue via an autocatalytic post-translational modification. Two non-identical subunits are generated from the proenzyme in this reaction, and the pyruvate is formed at the N-terminus of the alpha chain, which is derived from the carboxyl end of the proenzyme. The autoendoproteolytic cleavage occurs by a canonical serine protease mechanism, in which the side chain hydroxyl group of the serine supplies its oxygen atom to form the C-terminus of the beta chain, while the remainder of the serine residue undergoes an oxidative deamination to produce ammonia and the pyruvoyl prosthetic group on the alpha chain. During this reaction, the Ser that is part of the protease active site of the proenzyme becomes the pyruvoyl prosthetic group, which constitutes an essential element of the active site of the mature decarboxylase.</text>
</comment>
<evidence type="ECO:0000256" key="11">
    <source>
        <dbReference type="ARBA" id="ARBA00023317"/>
    </source>
</evidence>
<dbReference type="PANTHER" id="PTHR10067:SF6">
    <property type="entry name" value="PHOSPHATIDYLSERINE DECARBOXYLASE PROENZYME, MITOCHONDRIAL"/>
    <property type="match status" value="1"/>
</dbReference>
<keyword evidence="9 12" id="KW-0456">Lyase</keyword>
<protein>
    <recommendedName>
        <fullName evidence="12">Phosphatidylserine decarboxylase proenzyme</fullName>
        <ecNumber evidence="12">4.1.1.65</ecNumber>
    </recommendedName>
    <component>
        <recommendedName>
            <fullName evidence="12">Phosphatidylserine decarboxylase alpha chain</fullName>
        </recommendedName>
    </component>
    <component>
        <recommendedName>
            <fullName evidence="12">Phosphatidylserine decarboxylase beta chain</fullName>
        </recommendedName>
    </component>
</protein>
<gene>
    <name evidence="12 14" type="primary">psd</name>
    <name evidence="14" type="ORF">COC19_01350</name>
</gene>
<comment type="caution">
    <text evidence="14">The sequence shown here is derived from an EMBL/GenBank/DDBJ whole genome shotgun (WGS) entry which is preliminary data.</text>
</comment>
<feature type="chain" id="PRO_5023472385" description="Phosphatidylserine decarboxylase beta chain" evidence="12">
    <location>
        <begin position="1"/>
        <end position="272"/>
    </location>
</feature>
<sequence>MSSLFILLQYLLPQHALSRLLGWFATNPGLKNLLIPAFIKHYKVDLSDAVINQPQQFQHFNAFFTRELKADARPLGIDPDPSPDSVLNKSDTDKLDSQRLSSSIIISPADGVISQMGDIDKGRLLQAKGRDFSLVELLGHKHELAELFQEGSFSTIYLSPRDYHRVHMPIAGTLLQTTYIPGKLFSVNNTTAQSVPDLFARNERLVCIFDTAAGPMALILVGAMIVAGVATVWSGTVCPGSGKREIQTCDYSQHSPPVQLAAGSEMGRFFLGSTVISLFGPGAVNYHEFWQAESKIAMGQLLGSVCQQDLAS</sequence>
<comment type="pathway">
    <text evidence="1">Lipid metabolism.</text>
</comment>
<keyword evidence="7 12" id="KW-0865">Zymogen</keyword>
<keyword evidence="11 12" id="KW-0670">Pyruvate</keyword>
<dbReference type="Proteomes" id="UP000218172">
    <property type="component" value="Unassembled WGS sequence"/>
</dbReference>
<dbReference type="InterPro" id="IPR033177">
    <property type="entry name" value="PSD-B"/>
</dbReference>
<feature type="active site" description="Schiff-base intermediate with substrate; via pyruvic acid; for decarboxylase activity" evidence="12">
    <location>
        <position position="273"/>
    </location>
</feature>
<evidence type="ECO:0000313" key="15">
    <source>
        <dbReference type="Proteomes" id="UP000218172"/>
    </source>
</evidence>
<keyword evidence="13" id="KW-0812">Transmembrane</keyword>
<keyword evidence="5 12" id="KW-0443">Lipid metabolism</keyword>
<keyword evidence="2 12" id="KW-1003">Cell membrane</keyword>
<comment type="cofactor">
    <cofactor evidence="12">
        <name>pyruvate</name>
        <dbReference type="ChEBI" id="CHEBI:15361"/>
    </cofactor>
    <text evidence="12">Binds 1 pyruvoyl group covalently per subunit.</text>
</comment>
<evidence type="ECO:0000256" key="12">
    <source>
        <dbReference type="HAMAP-Rule" id="MF_00662"/>
    </source>
</evidence>
<organism evidence="14 15">
    <name type="scientific">SAR86 cluster bacterium</name>
    <dbReference type="NCBI Taxonomy" id="2030880"/>
    <lineage>
        <taxon>Bacteria</taxon>
        <taxon>Pseudomonadati</taxon>
        <taxon>Pseudomonadota</taxon>
        <taxon>Gammaproteobacteria</taxon>
        <taxon>SAR86 cluster</taxon>
    </lineage>
</organism>
<feature type="active site" description="Charge relay system; for autoendoproteolytic cleavage activity" evidence="12">
    <location>
        <position position="110"/>
    </location>
</feature>
<keyword evidence="10 12" id="KW-1208">Phospholipid metabolism</keyword>
<proteinExistence type="inferred from homology"/>
<feature type="chain" id="PRO_5023472384" description="Phosphatidylserine decarboxylase alpha chain" evidence="12">
    <location>
        <begin position="273"/>
        <end position="312"/>
    </location>
</feature>
<keyword evidence="6 12" id="KW-0472">Membrane</keyword>
<dbReference type="GO" id="GO:0006646">
    <property type="term" value="P:phosphatidylethanolamine biosynthetic process"/>
    <property type="evidence" value="ECO:0007669"/>
    <property type="project" value="UniProtKB-UniRule"/>
</dbReference>
<dbReference type="InterPro" id="IPR033178">
    <property type="entry name" value="PSD_type1_pro"/>
</dbReference>
<dbReference type="InterPro" id="IPR003817">
    <property type="entry name" value="PS_Dcarbxylase"/>
</dbReference>
<evidence type="ECO:0000256" key="9">
    <source>
        <dbReference type="ARBA" id="ARBA00023239"/>
    </source>
</evidence>
<evidence type="ECO:0000256" key="13">
    <source>
        <dbReference type="SAM" id="Phobius"/>
    </source>
</evidence>
<comment type="function">
    <text evidence="12">Catalyzes the formation of phosphatidylethanolamine (PtdEtn) from phosphatidylserine (PtdSer).</text>
</comment>
<evidence type="ECO:0000256" key="5">
    <source>
        <dbReference type="ARBA" id="ARBA00023098"/>
    </source>
</evidence>
<accession>A0A2A4MU09</accession>
<evidence type="ECO:0000256" key="6">
    <source>
        <dbReference type="ARBA" id="ARBA00023136"/>
    </source>
</evidence>
<dbReference type="UniPathway" id="UPA00558">
    <property type="reaction ID" value="UER00616"/>
</dbReference>
<comment type="similarity">
    <text evidence="12">Belongs to the phosphatidylserine decarboxylase family. PSD-B subfamily. Prokaryotic type I sub-subfamily.</text>
</comment>
<evidence type="ECO:0000256" key="7">
    <source>
        <dbReference type="ARBA" id="ARBA00023145"/>
    </source>
</evidence>
<comment type="subunit">
    <text evidence="12">Heterodimer of a large membrane-associated beta subunit and a small pyruvoyl-containing alpha subunit.</text>
</comment>
<feature type="active site" description="Charge relay system; for autoendoproteolytic cleavage activity" evidence="12">
    <location>
        <position position="273"/>
    </location>
</feature>
<evidence type="ECO:0000256" key="8">
    <source>
        <dbReference type="ARBA" id="ARBA00023209"/>
    </source>
</evidence>